<keyword evidence="8 18" id="KW-1114">Inhibition of host interferon signaling pathway by virus</keyword>
<dbReference type="GO" id="GO:0003700">
    <property type="term" value="F:DNA-binding transcription factor activity"/>
    <property type="evidence" value="ECO:0007669"/>
    <property type="project" value="UniProtKB-UniRule"/>
</dbReference>
<dbReference type="Pfam" id="PF00527">
    <property type="entry name" value="E7"/>
    <property type="match status" value="1"/>
</dbReference>
<evidence type="ECO:0000256" key="11">
    <source>
        <dbReference type="ARBA" id="ARBA00023125"/>
    </source>
</evidence>
<evidence type="ECO:0000256" key="14">
    <source>
        <dbReference type="ARBA" id="ARBA00023200"/>
    </source>
</evidence>
<keyword evidence="15" id="KW-0922">Interferon antiviral system evasion</keyword>
<evidence type="ECO:0000256" key="6">
    <source>
        <dbReference type="ARBA" id="ARBA00022723"/>
    </source>
</evidence>
<dbReference type="GO" id="GO:0003677">
    <property type="term" value="F:DNA binding"/>
    <property type="evidence" value="ECO:0007669"/>
    <property type="project" value="UniProtKB-UniRule"/>
</dbReference>
<keyword evidence="2 18" id="KW-0244">Early protein</keyword>
<keyword evidence="4 18" id="KW-0945">Host-virus interaction</keyword>
<dbReference type="GO" id="GO:0008270">
    <property type="term" value="F:zinc ion binding"/>
    <property type="evidence" value="ECO:0007669"/>
    <property type="project" value="UniProtKB-KW"/>
</dbReference>
<comment type="function">
    <text evidence="18">Plays a role in viral genome replication by driving entry of quiescent cells into the cell cycle. Stimulation of progression from G1 to S phase allows the virus to efficiently use the cellular DNA replicating machinery to achieve viral genome replication. E7 protein has both transforming and trans-activating activities. Induces the disassembly of the E2F1 transcription factor from RB1, with subsequent transcriptional activation of E2F1-regulated S-phase genes. Interferes with host histone deacetylation mediated by HDAC1 and HDAC2, leading to transcription activation. Plays also a role in the inhibition of both antiviral and antiproliferative functions of host interferon alpha. Interaction with host TMEM173/STING impairs the ability of TMEM173/STING to sense cytosolic DNA and promote the production of type I interferon (IFN-alpha and IFN-beta).</text>
</comment>
<keyword evidence="3 18" id="KW-1048">Host nucleus</keyword>
<dbReference type="GO" id="GO:0039645">
    <property type="term" value="P:symbiont-mediated perturbation of host cell cycle G1/S transition checkpoint"/>
    <property type="evidence" value="ECO:0007669"/>
    <property type="project" value="UniProtKB-UniRule"/>
</dbReference>
<evidence type="ECO:0000256" key="13">
    <source>
        <dbReference type="ARBA" id="ARBA00023163"/>
    </source>
</evidence>
<accession>A0A1Q1PPC7</accession>
<keyword evidence="6 18" id="KW-0479">Metal-binding</keyword>
<sequence length="91" mass="10138">MHGVNATIPDIVLEDLVLPSNLLSNEDLSLEAELEDQTSPYSIVTYCDGCPKRLRISVVATREAIQDLERLLFGSLRFVCATCSRNLRDGR</sequence>
<name>A0A1Q1PPC7_9PAPI</name>
<evidence type="ECO:0000256" key="2">
    <source>
        <dbReference type="ARBA" id="ARBA00022518"/>
    </source>
</evidence>
<keyword evidence="5 18" id="KW-1090">Inhibition of host innate immune response by virus</keyword>
<dbReference type="GO" id="GO:0030430">
    <property type="term" value="C:host cell cytoplasm"/>
    <property type="evidence" value="ECO:0007669"/>
    <property type="project" value="UniProtKB-SubCell"/>
</dbReference>
<protein>
    <recommendedName>
        <fullName evidence="18 19">Protein E7</fullName>
    </recommendedName>
</protein>
<proteinExistence type="inferred from homology"/>
<dbReference type="PIRSF" id="PIRSF003407">
    <property type="entry name" value="Papvi_E7"/>
    <property type="match status" value="1"/>
</dbReference>
<dbReference type="SUPFAM" id="SSF161234">
    <property type="entry name" value="E7 C-terminal domain-like"/>
    <property type="match status" value="1"/>
</dbReference>
<comment type="function">
    <text evidence="19">E7 protein has both transforming and trans-activating activities.</text>
</comment>
<keyword evidence="11 18" id="KW-0238">DNA-binding</keyword>
<evidence type="ECO:0000256" key="17">
    <source>
        <dbReference type="ARBA" id="ARBA00023309"/>
    </source>
</evidence>
<evidence type="ECO:0000256" key="12">
    <source>
        <dbReference type="ARBA" id="ARBA00023159"/>
    </source>
</evidence>
<evidence type="ECO:0000256" key="16">
    <source>
        <dbReference type="ARBA" id="ARBA00023280"/>
    </source>
</evidence>
<evidence type="ECO:0000256" key="10">
    <source>
        <dbReference type="ARBA" id="ARBA00023015"/>
    </source>
</evidence>
<comment type="subcellular location">
    <subcellularLocation>
        <location evidence="18">Host cytoplasm</location>
    </subcellularLocation>
    <subcellularLocation>
        <location evidence="18">Host nucleus</location>
    </subcellularLocation>
    <text evidence="18">Predominantly found in the host nucleus.</text>
</comment>
<comment type="PTM">
    <text evidence="18">Highly phosphorylated.</text>
</comment>
<feature type="zinc finger region" evidence="18">
    <location>
        <begin position="47"/>
        <end position="83"/>
    </location>
</feature>
<gene>
    <name evidence="18" type="primary">E7</name>
</gene>
<comment type="subunit">
    <text evidence="18">Homodimer. Homooligomer. Interacts with host RB1; this interaction induces dissociation of RB1-E2F1 complex thereby disrupting RB1 activity. Interacts with host EP300; this interaction represses EP300 transcriptional activity. Interacts with protein E2; this interaction inhibits E7 oncogenic activity. Interacts with host TMEM173/STING; this interaction impairs the ability of TMEM173/STING to sense cytosolic DNA and promote the production of type I interferon (IFN-alpha and IFN-beta).</text>
</comment>
<keyword evidence="14 18" id="KW-1035">Host cytoplasm</keyword>
<evidence type="ECO:0000256" key="3">
    <source>
        <dbReference type="ARBA" id="ARBA00022562"/>
    </source>
</evidence>
<dbReference type="GO" id="GO:0039502">
    <property type="term" value="P:symbiont-mediated suppression of host type I interferon-mediated signaling pathway"/>
    <property type="evidence" value="ECO:0007669"/>
    <property type="project" value="UniProtKB-UniRule"/>
</dbReference>
<keyword evidence="13 18" id="KW-0804">Transcription</keyword>
<dbReference type="GO" id="GO:0052170">
    <property type="term" value="P:symbiont-mediated suppression of host innate immune response"/>
    <property type="evidence" value="ECO:0007669"/>
    <property type="project" value="UniProtKB-KW"/>
</dbReference>
<keyword evidence="12 18" id="KW-0010">Activator</keyword>
<evidence type="ECO:0000256" key="4">
    <source>
        <dbReference type="ARBA" id="ARBA00022581"/>
    </source>
</evidence>
<dbReference type="GO" id="GO:0019904">
    <property type="term" value="F:protein domain specific binding"/>
    <property type="evidence" value="ECO:0007669"/>
    <property type="project" value="UniProtKB-UniRule"/>
</dbReference>
<evidence type="ECO:0000313" key="20">
    <source>
        <dbReference type="EMBL" id="AQM73663.1"/>
    </source>
</evidence>
<reference evidence="20" key="1">
    <citation type="journal article" date="2016" name="J. Am. Acad. Dermatol.">
        <title>Human polyomavirus 6 and 7 are associated with pruritic and dyskeratotic dermatoses.</title>
        <authorList>
            <person name="Nguyen K.D."/>
            <person name="Lee E.E."/>
            <person name="Yue Y."/>
            <person name="Stork J."/>
            <person name="Pock L."/>
            <person name="North J.P."/>
            <person name="Vandergriff T."/>
            <person name="Cockerell C."/>
            <person name="Hosler G.A."/>
            <person name="Pastrana D.V."/>
            <person name="Buck C.B."/>
            <person name="Wang R.C."/>
        </authorList>
    </citation>
    <scope>NUCLEOTIDE SEQUENCE</scope>
    <source>
        <strain evidence="20">Dysk3</strain>
    </source>
</reference>
<evidence type="ECO:0000256" key="15">
    <source>
        <dbReference type="ARBA" id="ARBA00023258"/>
    </source>
</evidence>
<evidence type="ECO:0000256" key="1">
    <source>
        <dbReference type="ARBA" id="ARBA00022504"/>
    </source>
</evidence>
<dbReference type="HAMAP" id="MF_04004">
    <property type="entry name" value="PPV_E7"/>
    <property type="match status" value="1"/>
</dbReference>
<keyword evidence="7 18" id="KW-0863">Zinc-finger</keyword>
<keyword evidence="9 18" id="KW-0862">Zinc</keyword>
<comment type="caution">
    <text evidence="18">Lacks conserved residue(s) required for the propagation of feature annotation.</text>
</comment>
<comment type="similarity">
    <text evidence="18 19">Belongs to the papillomaviridae E7 protein family.</text>
</comment>
<keyword evidence="10 18" id="KW-0805">Transcription regulation</keyword>
<reference evidence="21" key="2">
    <citation type="journal article" date="2018" name="Nat. Med.">
        <title>Expanded skin virome in DOCK8-deficient patients.</title>
        <authorList>
            <consortium name="NISC Comparative Sequencing Program"/>
            <person name="Tirosh O."/>
            <person name="Conlan S."/>
            <person name="Deming C."/>
            <person name="Lee-Lin S.Q."/>
            <person name="Huang X."/>
            <person name="Su H.C."/>
            <person name="Freeman A.F."/>
            <person name="Segre J.A."/>
            <person name="Kong H.H."/>
        </authorList>
    </citation>
    <scope>NUCLEOTIDE SEQUENCE</scope>
    <source>
        <strain evidence="21">HPV-mSK_026</strain>
    </source>
</reference>
<dbReference type="InterPro" id="IPR000148">
    <property type="entry name" value="Papilloma_E7"/>
</dbReference>
<evidence type="ECO:0000256" key="9">
    <source>
        <dbReference type="ARBA" id="ARBA00022833"/>
    </source>
</evidence>
<evidence type="ECO:0000256" key="19">
    <source>
        <dbReference type="PIRNR" id="PIRNR003407"/>
    </source>
</evidence>
<dbReference type="GO" id="GO:0042025">
    <property type="term" value="C:host cell nucleus"/>
    <property type="evidence" value="ECO:0007669"/>
    <property type="project" value="UniProtKB-SubCell"/>
</dbReference>
<dbReference type="GO" id="GO:0006351">
    <property type="term" value="P:DNA-templated transcription"/>
    <property type="evidence" value="ECO:0007669"/>
    <property type="project" value="UniProtKB-UniRule"/>
</dbReference>
<organism evidence="20">
    <name type="scientific">Human papillomavirus</name>
    <dbReference type="NCBI Taxonomy" id="10566"/>
    <lineage>
        <taxon>Viruses</taxon>
        <taxon>Monodnaviria</taxon>
        <taxon>Shotokuvirae</taxon>
        <taxon>Cossaviricota</taxon>
        <taxon>Papovaviricetes</taxon>
        <taxon>Zurhausenvirales</taxon>
        <taxon>Papillomaviridae</taxon>
    </lineage>
</organism>
<evidence type="ECO:0000256" key="18">
    <source>
        <dbReference type="HAMAP-Rule" id="MF_04004"/>
    </source>
</evidence>
<dbReference type="EMBL" id="MH777174">
    <property type="protein sequence ID" value="AYA93504.1"/>
    <property type="molecule type" value="Genomic_DNA"/>
</dbReference>
<keyword evidence="17 18" id="KW-1078">G1/S host cell cycle checkpoint dysregulation by virus</keyword>
<evidence type="ECO:0000256" key="8">
    <source>
        <dbReference type="ARBA" id="ARBA00022830"/>
    </source>
</evidence>
<dbReference type="Gene3D" id="3.30.160.330">
    <property type="match status" value="1"/>
</dbReference>
<dbReference type="EMBL" id="KX781282">
    <property type="protein sequence ID" value="AQM73663.1"/>
    <property type="molecule type" value="Genomic_DNA"/>
</dbReference>
<comment type="domain">
    <text evidence="18">The E7 terminal domain is an intrinsically disordered domain, whose flexibility and conformational transitions confer target adaptability to the oncoprotein. It allows adaptation to a variety of protein targets and exposes the PEST degradation sequence that regulates its turnover in the cell.</text>
</comment>
<evidence type="ECO:0000256" key="5">
    <source>
        <dbReference type="ARBA" id="ARBA00022632"/>
    </source>
</evidence>
<feature type="short sequence motif" description="Nuclear export signal" evidence="18">
    <location>
        <begin position="65"/>
        <end position="73"/>
    </location>
</feature>
<keyword evidence="1 18" id="KW-1121">Modulation of host cell cycle by virus</keyword>
<evidence type="ECO:0000256" key="7">
    <source>
        <dbReference type="ARBA" id="ARBA00022771"/>
    </source>
</evidence>
<keyword evidence="16 18" id="KW-0899">Viral immunoevasion</keyword>
<evidence type="ECO:0000313" key="21">
    <source>
        <dbReference type="EMBL" id="AYA93504.1"/>
    </source>
</evidence>